<dbReference type="AlphaFoldDB" id="A0A923J144"/>
<dbReference type="InterPro" id="IPR022476">
    <property type="entry name" value="Spore_YabP/YqfC"/>
</dbReference>
<gene>
    <name evidence="1" type="primary">yqfC</name>
    <name evidence="1" type="ORF">HGG79_06235</name>
</gene>
<protein>
    <submittedName>
        <fullName evidence="1">Sporulation protein YqfC</fullName>
    </submittedName>
</protein>
<sequence>MKVLFEGVILEVKLDKAKNSLAEKLDLPRDVVLDLPKIVITGDSEISIENHKGIIIFDERQVKINSKIGLVSIYGSNFEMLFLEGSTMTLKGKFKSVVYEGNE</sequence>
<dbReference type="Pfam" id="PF07873">
    <property type="entry name" value="YabP"/>
    <property type="match status" value="1"/>
</dbReference>
<comment type="caution">
    <text evidence="1">The sequence shown here is derived from an EMBL/GenBank/DDBJ whole genome shotgun (WGS) entry which is preliminary data.</text>
</comment>
<dbReference type="Proteomes" id="UP000563151">
    <property type="component" value="Unassembled WGS sequence"/>
</dbReference>
<reference evidence="1 2" key="1">
    <citation type="submission" date="2020-04" db="EMBL/GenBank/DDBJ databases">
        <title>Genomic insights into acetone-butanol-ethanol (ABE) fermentation by sequencing solventogenic clostridia strains.</title>
        <authorList>
            <person name="Brown S."/>
        </authorList>
    </citation>
    <scope>NUCLEOTIDE SEQUENCE [LARGE SCALE GENOMIC DNA]</scope>
    <source>
        <strain evidence="1 2">DJ011</strain>
    </source>
</reference>
<dbReference type="NCBIfam" id="TIGR02856">
    <property type="entry name" value="spore_yqfC"/>
    <property type="match status" value="1"/>
</dbReference>
<accession>A0A923J144</accession>
<organism evidence="1 2">
    <name type="scientific">Clostridium tetanomorphum</name>
    <dbReference type="NCBI Taxonomy" id="1553"/>
    <lineage>
        <taxon>Bacteria</taxon>
        <taxon>Bacillati</taxon>
        <taxon>Bacillota</taxon>
        <taxon>Clostridia</taxon>
        <taxon>Eubacteriales</taxon>
        <taxon>Clostridiaceae</taxon>
        <taxon>Clostridium</taxon>
    </lineage>
</organism>
<dbReference type="InterPro" id="IPR022477">
    <property type="entry name" value="Spore_YqfC"/>
</dbReference>
<evidence type="ECO:0000313" key="2">
    <source>
        <dbReference type="Proteomes" id="UP000563151"/>
    </source>
</evidence>
<dbReference type="RefSeq" id="WP_051593086.1">
    <property type="nucleotide sequence ID" value="NZ_JAAZWO010000005.1"/>
</dbReference>
<name>A0A923J144_CLOTT</name>
<proteinExistence type="predicted"/>
<evidence type="ECO:0000313" key="1">
    <source>
        <dbReference type="EMBL" id="MBC2397375.1"/>
    </source>
</evidence>
<dbReference type="EMBL" id="JAAZWO010000005">
    <property type="protein sequence ID" value="MBC2397375.1"/>
    <property type="molecule type" value="Genomic_DNA"/>
</dbReference>
<keyword evidence="2" id="KW-1185">Reference proteome</keyword>